<dbReference type="Proteomes" id="UP000478546">
    <property type="component" value="Unassembled WGS sequence"/>
</dbReference>
<feature type="signal peptide" evidence="1">
    <location>
        <begin position="1"/>
        <end position="18"/>
    </location>
</feature>
<comment type="caution">
    <text evidence="3">The sequence shown here is derived from an EMBL/GenBank/DDBJ whole genome shotgun (WGS) entry which is preliminary data.</text>
</comment>
<name>A0A6B2H836_9BACT</name>
<evidence type="ECO:0000259" key="2">
    <source>
        <dbReference type="Pfam" id="PF17115"/>
    </source>
</evidence>
<evidence type="ECO:0000313" key="3">
    <source>
        <dbReference type="EMBL" id="NDK56707.1"/>
    </source>
</evidence>
<dbReference type="RefSeq" id="WP_162346761.1">
    <property type="nucleotide sequence ID" value="NZ_JAAEAA010000015.1"/>
</dbReference>
<accession>A0A6B2H836</accession>
<dbReference type="EMBL" id="JAAEAA010000015">
    <property type="protein sequence ID" value="NDK56707.1"/>
    <property type="molecule type" value="Genomic_DNA"/>
</dbReference>
<feature type="domain" description="DUF2154" evidence="2">
    <location>
        <begin position="33"/>
        <end position="119"/>
    </location>
</feature>
<gene>
    <name evidence="3" type="ORF">GWO68_12330</name>
</gene>
<protein>
    <recommendedName>
        <fullName evidence="2">DUF2154 domain-containing protein</fullName>
    </recommendedName>
</protein>
<dbReference type="InterPro" id="IPR031346">
    <property type="entry name" value="DUF2154_N"/>
</dbReference>
<keyword evidence="1" id="KW-0732">Signal</keyword>
<reference evidence="3 4" key="1">
    <citation type="submission" date="2020-01" db="EMBL/GenBank/DDBJ databases">
        <authorList>
            <person name="Kim M.K."/>
        </authorList>
    </citation>
    <scope>NUCLEOTIDE SEQUENCE [LARGE SCALE GENOMIC DNA]</scope>
    <source>
        <strain evidence="3 4">BT213</strain>
    </source>
</reference>
<proteinExistence type="predicted"/>
<sequence length="247" mass="26305">MKKLLYLVLFIVPVALLAQNTKLFKQAVKADNVKQAIVKLEMPAGELHLKTGTTQLIDAQVNYNQAGWKPVMNYSKSNGGANLTLKQEEISNKENNGENKWTINLNKTIPLQLAVSMGAGEANLDLSKSRLEKLEVEAGAVSCNINLAGSAVKTAKISAGVGELNVDMSGNWNHNATVDISGGIGDVKLKLPKGTGVRIKASGLGSRNLNGFRKNTDYHQNAALGKSKHTLTINVSGGMGSLTVVEV</sequence>
<organism evidence="3 4">
    <name type="scientific">Pontibacter fetidus</name>
    <dbReference type="NCBI Taxonomy" id="2700082"/>
    <lineage>
        <taxon>Bacteria</taxon>
        <taxon>Pseudomonadati</taxon>
        <taxon>Bacteroidota</taxon>
        <taxon>Cytophagia</taxon>
        <taxon>Cytophagales</taxon>
        <taxon>Hymenobacteraceae</taxon>
        <taxon>Pontibacter</taxon>
    </lineage>
</organism>
<keyword evidence="4" id="KW-1185">Reference proteome</keyword>
<feature type="chain" id="PRO_5025355649" description="DUF2154 domain-containing protein" evidence="1">
    <location>
        <begin position="19"/>
        <end position="247"/>
    </location>
</feature>
<evidence type="ECO:0000313" key="4">
    <source>
        <dbReference type="Proteomes" id="UP000478546"/>
    </source>
</evidence>
<dbReference type="AlphaFoldDB" id="A0A6B2H836"/>
<evidence type="ECO:0000256" key="1">
    <source>
        <dbReference type="SAM" id="SignalP"/>
    </source>
</evidence>
<dbReference type="Pfam" id="PF17115">
    <property type="entry name" value="Toast_rack_N"/>
    <property type="match status" value="1"/>
</dbReference>